<dbReference type="AlphaFoldDB" id="A0A0T5YXZ2"/>
<evidence type="ECO:0000256" key="1">
    <source>
        <dbReference type="SAM" id="Phobius"/>
    </source>
</evidence>
<organism evidence="2 3">
    <name type="scientific">endosymbiont of Ridgeia piscesae</name>
    <dbReference type="NCBI Taxonomy" id="54398"/>
    <lineage>
        <taxon>Bacteria</taxon>
        <taxon>Pseudomonadati</taxon>
        <taxon>Pseudomonadota</taxon>
        <taxon>Gammaproteobacteria</taxon>
        <taxon>sulfur-oxidizing symbionts</taxon>
    </lineage>
</organism>
<feature type="transmembrane region" description="Helical" evidence="1">
    <location>
        <begin position="233"/>
        <end position="254"/>
    </location>
</feature>
<keyword evidence="3" id="KW-1185">Reference proteome</keyword>
<dbReference type="OrthoDB" id="5659946at2"/>
<keyword evidence="1" id="KW-0472">Membrane</keyword>
<feature type="transmembrane region" description="Helical" evidence="1">
    <location>
        <begin position="203"/>
        <end position="221"/>
    </location>
</feature>
<feature type="transmembrane region" description="Helical" evidence="1">
    <location>
        <begin position="266"/>
        <end position="291"/>
    </location>
</feature>
<evidence type="ECO:0000313" key="3">
    <source>
        <dbReference type="Proteomes" id="UP000051634"/>
    </source>
</evidence>
<proteinExistence type="predicted"/>
<protein>
    <submittedName>
        <fullName evidence="2">Putative membrane protein (DUF2232)</fullName>
    </submittedName>
</protein>
<dbReference type="Proteomes" id="UP000051634">
    <property type="component" value="Unassembled WGS sequence"/>
</dbReference>
<keyword evidence="1" id="KW-0812">Transmembrane</keyword>
<feature type="transmembrane region" description="Helical" evidence="1">
    <location>
        <begin position="52"/>
        <end position="71"/>
    </location>
</feature>
<comment type="caution">
    <text evidence="2">The sequence shown here is derived from an EMBL/GenBank/DDBJ whole genome shotgun (WGS) entry which is preliminary data.</text>
</comment>
<feature type="transmembrane region" description="Helical" evidence="1">
    <location>
        <begin position="159"/>
        <end position="182"/>
    </location>
</feature>
<feature type="transmembrane region" description="Helical" evidence="1">
    <location>
        <begin position="103"/>
        <end position="122"/>
    </location>
</feature>
<reference evidence="2 3" key="1">
    <citation type="submission" date="2015-11" db="EMBL/GenBank/DDBJ databases">
        <title>The genome of Candidatus Endoriftia persephone in Ridgeia piscesae and population structure of the North Eastern Pacific vestimentiferan symbionts.</title>
        <authorList>
            <person name="Perez M."/>
            <person name="Juniper K.S."/>
        </authorList>
    </citation>
    <scope>NUCLEOTIDE SEQUENCE [LARGE SCALE GENOMIC DNA]</scope>
    <source>
        <strain evidence="2">Ind11</strain>
    </source>
</reference>
<keyword evidence="1" id="KW-1133">Transmembrane helix</keyword>
<dbReference type="RefSeq" id="WP_060528494.1">
    <property type="nucleotide sequence ID" value="NZ_KQ557134.1"/>
</dbReference>
<accession>A0A0T5YXZ2</accession>
<feature type="transmembrane region" description="Helical" evidence="1">
    <location>
        <begin position="77"/>
        <end position="96"/>
    </location>
</feature>
<feature type="transmembrane region" description="Helical" evidence="1">
    <location>
        <begin position="12"/>
        <end position="45"/>
    </location>
</feature>
<sequence>MKGLASLVMRGISPAVMVITVSAMLSLSLPLFGILSAAAVGLITLRQGSRAGLKVSGLSTLALGVMMLLILGNPLPALGILLIQLLPLWLLAMLLRTSRSLDLTVQAAFGLGLLAILGQYLLMGDPASVWLEELRPLAEQFEQSGLLTAEQGLQLVQTIAGWMAGLFAAGLFLQLVAGLFLARGWQAALYNPGGFRKEFHAFRLHRVFGVVGGLALAVVLMPTLLDAGLLRDLGVLLLVLLFLQGLAMSHSLVAKRNAGSGWLVGLYLLLIILMPQMVVVLSAIGLTDIWINFRARFKSSDIGGREGD</sequence>
<dbReference type="EMBL" id="LDXT01000078">
    <property type="protein sequence ID" value="KRT55483.1"/>
    <property type="molecule type" value="Genomic_DNA"/>
</dbReference>
<gene>
    <name evidence="2" type="ORF">Ga0074115_11920</name>
</gene>
<evidence type="ECO:0000313" key="2">
    <source>
        <dbReference type="EMBL" id="KRT55483.1"/>
    </source>
</evidence>
<name>A0A0T5YXZ2_9GAMM</name>